<sequence>MLIFRKKSMLVNISKDFSEKREEINQLIGKAFPLEERKELEGTSLPNIPITAASIEIYNLLVLNEGNSHCTIEIRPKGVMISFRAAGESYSLVIPFYKLKIYKGRSEEYSFYKDNYFIKVWAGANEHEVHAFIKKLRHYKADKALPRVDDQE</sequence>
<keyword evidence="2" id="KW-1185">Reference proteome</keyword>
<evidence type="ECO:0000313" key="2">
    <source>
        <dbReference type="Proteomes" id="UP000219193"/>
    </source>
</evidence>
<name>A0A285X625_9FLAO</name>
<evidence type="ECO:0000313" key="1">
    <source>
        <dbReference type="EMBL" id="SOC80772.1"/>
    </source>
</evidence>
<organism evidence="1 2">
    <name type="scientific">Salinimicrobium sediminis</name>
    <dbReference type="NCBI Taxonomy" id="1343891"/>
    <lineage>
        <taxon>Bacteria</taxon>
        <taxon>Pseudomonadati</taxon>
        <taxon>Bacteroidota</taxon>
        <taxon>Flavobacteriia</taxon>
        <taxon>Flavobacteriales</taxon>
        <taxon>Flavobacteriaceae</taxon>
        <taxon>Salinimicrobium</taxon>
    </lineage>
</organism>
<dbReference type="AlphaFoldDB" id="A0A285X625"/>
<proteinExistence type="predicted"/>
<gene>
    <name evidence="1" type="ORF">SAMN06296241_2328</name>
</gene>
<evidence type="ECO:0008006" key="3">
    <source>
        <dbReference type="Google" id="ProtNLM"/>
    </source>
</evidence>
<dbReference type="EMBL" id="OCMF01000003">
    <property type="protein sequence ID" value="SOC80772.1"/>
    <property type="molecule type" value="Genomic_DNA"/>
</dbReference>
<reference evidence="2" key="1">
    <citation type="submission" date="2017-09" db="EMBL/GenBank/DDBJ databases">
        <authorList>
            <person name="Varghese N."/>
            <person name="Submissions S."/>
        </authorList>
    </citation>
    <scope>NUCLEOTIDE SEQUENCE [LARGE SCALE GENOMIC DNA]</scope>
    <source>
        <strain evidence="2">CGMCC 1.12641</strain>
    </source>
</reference>
<protein>
    <recommendedName>
        <fullName evidence="3">PH domain-containing protein</fullName>
    </recommendedName>
</protein>
<accession>A0A285X625</accession>
<dbReference type="Proteomes" id="UP000219193">
    <property type="component" value="Unassembled WGS sequence"/>
</dbReference>